<comment type="similarity">
    <text evidence="1">Belongs to the flavin monoamine oxidase family.</text>
</comment>
<dbReference type="OrthoDB" id="9982100at2759"/>
<dbReference type="InParanoid" id="A0A2J7QD00"/>
<reference evidence="4 5" key="1">
    <citation type="submission" date="2017-12" db="EMBL/GenBank/DDBJ databases">
        <title>Hemimetabolous genomes reveal molecular basis of termite eusociality.</title>
        <authorList>
            <person name="Harrison M.C."/>
            <person name="Jongepier E."/>
            <person name="Robertson H.M."/>
            <person name="Arning N."/>
            <person name="Bitard-Feildel T."/>
            <person name="Chao H."/>
            <person name="Childers C.P."/>
            <person name="Dinh H."/>
            <person name="Doddapaneni H."/>
            <person name="Dugan S."/>
            <person name="Gowin J."/>
            <person name="Greiner C."/>
            <person name="Han Y."/>
            <person name="Hu H."/>
            <person name="Hughes D.S.T."/>
            <person name="Huylmans A.-K."/>
            <person name="Kemena C."/>
            <person name="Kremer L.P.M."/>
            <person name="Lee S.L."/>
            <person name="Lopez-Ezquerra A."/>
            <person name="Mallet L."/>
            <person name="Monroy-Kuhn J.M."/>
            <person name="Moser A."/>
            <person name="Murali S.C."/>
            <person name="Muzny D.M."/>
            <person name="Otani S."/>
            <person name="Piulachs M.-D."/>
            <person name="Poelchau M."/>
            <person name="Qu J."/>
            <person name="Schaub F."/>
            <person name="Wada-Katsumata A."/>
            <person name="Worley K.C."/>
            <person name="Xie Q."/>
            <person name="Ylla G."/>
            <person name="Poulsen M."/>
            <person name="Gibbs R.A."/>
            <person name="Schal C."/>
            <person name="Richards S."/>
            <person name="Belles X."/>
            <person name="Korb J."/>
            <person name="Bornberg-Bauer E."/>
        </authorList>
    </citation>
    <scope>NUCLEOTIDE SEQUENCE [LARGE SCALE GENOMIC DNA]</scope>
    <source>
        <tissue evidence="4">Whole body</tissue>
    </source>
</reference>
<dbReference type="PANTHER" id="PTHR10742:SF386">
    <property type="entry name" value="LYSINE-SPECIFIC HISTONE DEMETHYLASE 1A"/>
    <property type="match status" value="1"/>
</dbReference>
<dbReference type="GO" id="GO:0006338">
    <property type="term" value="P:chromatin remodeling"/>
    <property type="evidence" value="ECO:0007669"/>
    <property type="project" value="TreeGrafter"/>
</dbReference>
<evidence type="ECO:0000313" key="4">
    <source>
        <dbReference type="EMBL" id="PNF26453.1"/>
    </source>
</evidence>
<dbReference type="Gene3D" id="3.90.660.10">
    <property type="match status" value="1"/>
</dbReference>
<keyword evidence="5" id="KW-1185">Reference proteome</keyword>
<accession>A0A2J7QD00</accession>
<protein>
    <submittedName>
        <fullName evidence="4">Uncharacterized protein</fullName>
    </submittedName>
</protein>
<dbReference type="GO" id="GO:0003682">
    <property type="term" value="F:chromatin binding"/>
    <property type="evidence" value="ECO:0007669"/>
    <property type="project" value="TreeGrafter"/>
</dbReference>
<organism evidence="4 5">
    <name type="scientific">Cryptotermes secundus</name>
    <dbReference type="NCBI Taxonomy" id="105785"/>
    <lineage>
        <taxon>Eukaryota</taxon>
        <taxon>Metazoa</taxon>
        <taxon>Ecdysozoa</taxon>
        <taxon>Arthropoda</taxon>
        <taxon>Hexapoda</taxon>
        <taxon>Insecta</taxon>
        <taxon>Pterygota</taxon>
        <taxon>Neoptera</taxon>
        <taxon>Polyneoptera</taxon>
        <taxon>Dictyoptera</taxon>
        <taxon>Blattodea</taxon>
        <taxon>Blattoidea</taxon>
        <taxon>Termitoidae</taxon>
        <taxon>Kalotermitidae</taxon>
        <taxon>Cryptotermitinae</taxon>
        <taxon>Cryptotermes</taxon>
    </lineage>
</organism>
<evidence type="ECO:0000256" key="3">
    <source>
        <dbReference type="SAM" id="SignalP"/>
    </source>
</evidence>
<keyword evidence="2" id="KW-0560">Oxidoreductase</keyword>
<sequence length="113" mass="12064">STTPSRGQLLLFWKLYLAPILLVLVADKVAAITEMVTDDVTVGQCIAVLKGIFGKAATPHLQETIVIAWRTNSLLALPTTGQGVKCRLCSGGEHIIRNYPATAHGPILSGHCM</sequence>
<dbReference type="STRING" id="105785.A0A2J7QD00"/>
<feature type="signal peptide" evidence="3">
    <location>
        <begin position="1"/>
        <end position="31"/>
    </location>
</feature>
<proteinExistence type="inferred from homology"/>
<feature type="non-terminal residue" evidence="4">
    <location>
        <position position="1"/>
    </location>
</feature>
<dbReference type="AlphaFoldDB" id="A0A2J7QD00"/>
<keyword evidence="3" id="KW-0732">Signal</keyword>
<evidence type="ECO:0000256" key="1">
    <source>
        <dbReference type="ARBA" id="ARBA00005995"/>
    </source>
</evidence>
<gene>
    <name evidence="4" type="ORF">B7P43_G16255</name>
</gene>
<dbReference type="Proteomes" id="UP000235965">
    <property type="component" value="Unassembled WGS sequence"/>
</dbReference>
<dbReference type="SUPFAM" id="SSF54373">
    <property type="entry name" value="FAD-linked reductases, C-terminal domain"/>
    <property type="match status" value="1"/>
</dbReference>
<dbReference type="EMBL" id="NEVH01015850">
    <property type="protein sequence ID" value="PNF26453.1"/>
    <property type="molecule type" value="Genomic_DNA"/>
</dbReference>
<dbReference type="GO" id="GO:0016491">
    <property type="term" value="F:oxidoreductase activity"/>
    <property type="evidence" value="ECO:0007669"/>
    <property type="project" value="UniProtKB-KW"/>
</dbReference>
<feature type="chain" id="PRO_5014420518" evidence="3">
    <location>
        <begin position="32"/>
        <end position="113"/>
    </location>
</feature>
<name>A0A2J7QD00_9NEOP</name>
<dbReference type="InterPro" id="IPR050281">
    <property type="entry name" value="Flavin_monoamine_oxidase"/>
</dbReference>
<evidence type="ECO:0000256" key="2">
    <source>
        <dbReference type="ARBA" id="ARBA00023002"/>
    </source>
</evidence>
<evidence type="ECO:0000313" key="5">
    <source>
        <dbReference type="Proteomes" id="UP000235965"/>
    </source>
</evidence>
<comment type="caution">
    <text evidence="4">The sequence shown here is derived from an EMBL/GenBank/DDBJ whole genome shotgun (WGS) entry which is preliminary data.</text>
</comment>
<dbReference type="PANTHER" id="PTHR10742">
    <property type="entry name" value="FLAVIN MONOAMINE OXIDASE"/>
    <property type="match status" value="1"/>
</dbReference>
<dbReference type="GO" id="GO:0050660">
    <property type="term" value="F:flavin adenine dinucleotide binding"/>
    <property type="evidence" value="ECO:0007669"/>
    <property type="project" value="TreeGrafter"/>
</dbReference>